<dbReference type="Proteomes" id="UP000720508">
    <property type="component" value="Unassembled WGS sequence"/>
</dbReference>
<dbReference type="EMBL" id="JAHLEM010000215">
    <property type="protein sequence ID" value="MBU3866265.1"/>
    <property type="molecule type" value="Genomic_DNA"/>
</dbReference>
<dbReference type="RefSeq" id="WP_216343312.1">
    <property type="nucleotide sequence ID" value="NZ_JAHLEM010000215.1"/>
</dbReference>
<evidence type="ECO:0000313" key="2">
    <source>
        <dbReference type="EMBL" id="MBU3866265.1"/>
    </source>
</evidence>
<name>A0ABS6CHP2_9ACTN</name>
<feature type="compositionally biased region" description="Basic and acidic residues" evidence="1">
    <location>
        <begin position="9"/>
        <end position="28"/>
    </location>
</feature>
<feature type="region of interest" description="Disordered" evidence="1">
    <location>
        <begin position="1"/>
        <end position="28"/>
    </location>
</feature>
<gene>
    <name evidence="2" type="ORF">KN815_20005</name>
</gene>
<protein>
    <submittedName>
        <fullName evidence="2">Uncharacterized protein</fullName>
    </submittedName>
</protein>
<reference evidence="2 3" key="1">
    <citation type="submission" date="2021-06" db="EMBL/GenBank/DDBJ databases">
        <authorList>
            <person name="Pan X."/>
        </authorList>
    </citation>
    <scope>NUCLEOTIDE SEQUENCE [LARGE SCALE GENOMIC DNA]</scope>
    <source>
        <strain evidence="2 3">4503</strain>
    </source>
</reference>
<sequence length="53" mass="5536">MPTALPGRECGRLRRGPDRTGGEGTDKGIDAMAGFVVSHELPLARAPHPVLAT</sequence>
<keyword evidence="3" id="KW-1185">Reference proteome</keyword>
<evidence type="ECO:0000313" key="3">
    <source>
        <dbReference type="Proteomes" id="UP000720508"/>
    </source>
</evidence>
<organism evidence="2 3">
    <name type="scientific">Streptomyces niphimycinicus</name>
    <dbReference type="NCBI Taxonomy" id="2842201"/>
    <lineage>
        <taxon>Bacteria</taxon>
        <taxon>Bacillati</taxon>
        <taxon>Actinomycetota</taxon>
        <taxon>Actinomycetes</taxon>
        <taxon>Kitasatosporales</taxon>
        <taxon>Streptomycetaceae</taxon>
        <taxon>Streptomyces</taxon>
    </lineage>
</organism>
<proteinExistence type="predicted"/>
<evidence type="ECO:0000256" key="1">
    <source>
        <dbReference type="SAM" id="MobiDB-lite"/>
    </source>
</evidence>
<accession>A0ABS6CHP2</accession>
<comment type="caution">
    <text evidence="2">The sequence shown here is derived from an EMBL/GenBank/DDBJ whole genome shotgun (WGS) entry which is preliminary data.</text>
</comment>